<evidence type="ECO:0000313" key="11">
    <source>
        <dbReference type="Proteomes" id="UP001429580"/>
    </source>
</evidence>
<dbReference type="InterPro" id="IPR022907">
    <property type="entry name" value="VapC_family"/>
</dbReference>
<organism evidence="10 11">
    <name type="scientific">Pseudochelatococcus lubricantis</name>
    <dbReference type="NCBI Taxonomy" id="1538102"/>
    <lineage>
        <taxon>Bacteria</taxon>
        <taxon>Pseudomonadati</taxon>
        <taxon>Pseudomonadota</taxon>
        <taxon>Alphaproteobacteria</taxon>
        <taxon>Hyphomicrobiales</taxon>
        <taxon>Chelatococcaceae</taxon>
        <taxon>Pseudochelatococcus</taxon>
    </lineage>
</organism>
<keyword evidence="5 8" id="KW-0378">Hydrolase</keyword>
<gene>
    <name evidence="8" type="primary">vapC</name>
    <name evidence="10" type="ORF">FHS82_004010</name>
</gene>
<dbReference type="Pfam" id="PF01850">
    <property type="entry name" value="PIN"/>
    <property type="match status" value="1"/>
</dbReference>
<keyword evidence="8" id="KW-0800">Toxin</keyword>
<feature type="binding site" evidence="8">
    <location>
        <position position="7"/>
    </location>
    <ligand>
        <name>Mg(2+)</name>
        <dbReference type="ChEBI" id="CHEBI:18420"/>
    </ligand>
</feature>
<dbReference type="PANTHER" id="PTHR33653:SF1">
    <property type="entry name" value="RIBONUCLEASE VAPC2"/>
    <property type="match status" value="1"/>
</dbReference>
<protein>
    <recommendedName>
        <fullName evidence="8">Ribonuclease VapC</fullName>
        <shortName evidence="8">RNase VapC</shortName>
        <ecNumber evidence="8">3.1.-.-</ecNumber>
    </recommendedName>
    <alternativeName>
        <fullName evidence="8">Toxin VapC</fullName>
    </alternativeName>
</protein>
<evidence type="ECO:0000256" key="8">
    <source>
        <dbReference type="HAMAP-Rule" id="MF_00265"/>
    </source>
</evidence>
<proteinExistence type="inferred from homology"/>
<keyword evidence="3 8" id="KW-0540">Nuclease</keyword>
<comment type="function">
    <text evidence="8">Toxic component of a toxin-antitoxin (TA) system. An RNase.</text>
</comment>
<dbReference type="InterPro" id="IPR029060">
    <property type="entry name" value="PIN-like_dom_sf"/>
</dbReference>
<dbReference type="EC" id="3.1.-.-" evidence="8"/>
<keyword evidence="11" id="KW-1185">Reference proteome</keyword>
<sequence>MTLYLLDENVLRELKPGGHENVHRWIATVDDTDLRLSVATLFEKRRGAEALMKREPERARRILDGIEALEKSFSDRIIPIDGPVVAEWTRLLGNKNKDRWDVALAATARIHGFVVVTRNTSDFAGRGVRVLNPFKSPPEVLDI</sequence>
<feature type="domain" description="PIN" evidence="9">
    <location>
        <begin position="4"/>
        <end position="120"/>
    </location>
</feature>
<evidence type="ECO:0000256" key="5">
    <source>
        <dbReference type="ARBA" id="ARBA00022801"/>
    </source>
</evidence>
<feature type="binding site" evidence="8">
    <location>
        <position position="101"/>
    </location>
    <ligand>
        <name>Mg(2+)</name>
        <dbReference type="ChEBI" id="CHEBI:18420"/>
    </ligand>
</feature>
<reference evidence="10 11" key="1">
    <citation type="submission" date="2020-03" db="EMBL/GenBank/DDBJ databases">
        <title>Genomic Encyclopedia of Type Strains, Phase IV (KMG-IV): sequencing the most valuable type-strain genomes for metagenomic binning, comparative biology and taxonomic classification.</title>
        <authorList>
            <person name="Goeker M."/>
        </authorList>
    </citation>
    <scope>NUCLEOTIDE SEQUENCE [LARGE SCALE GENOMIC DNA]</scope>
    <source>
        <strain evidence="10 11">DSM 103870</strain>
    </source>
</reference>
<evidence type="ECO:0000256" key="6">
    <source>
        <dbReference type="ARBA" id="ARBA00022842"/>
    </source>
</evidence>
<comment type="cofactor">
    <cofactor evidence="1 8">
        <name>Mg(2+)</name>
        <dbReference type="ChEBI" id="CHEBI:18420"/>
    </cofactor>
</comment>
<keyword evidence="2 8" id="KW-1277">Toxin-antitoxin system</keyword>
<dbReference type="PANTHER" id="PTHR33653">
    <property type="entry name" value="RIBONUCLEASE VAPC2"/>
    <property type="match status" value="1"/>
</dbReference>
<accession>A0ABX0V4R4</accession>
<evidence type="ECO:0000256" key="7">
    <source>
        <dbReference type="ARBA" id="ARBA00038093"/>
    </source>
</evidence>
<dbReference type="InterPro" id="IPR050556">
    <property type="entry name" value="Type_II_TA_system_RNase"/>
</dbReference>
<keyword evidence="6 8" id="KW-0460">Magnesium</keyword>
<dbReference type="RefSeq" id="WP_166956232.1">
    <property type="nucleotide sequence ID" value="NZ_JAASQI010000014.1"/>
</dbReference>
<keyword evidence="4 8" id="KW-0479">Metal-binding</keyword>
<dbReference type="Proteomes" id="UP001429580">
    <property type="component" value="Unassembled WGS sequence"/>
</dbReference>
<evidence type="ECO:0000256" key="1">
    <source>
        <dbReference type="ARBA" id="ARBA00001946"/>
    </source>
</evidence>
<comment type="caution">
    <text evidence="10">The sequence shown here is derived from an EMBL/GenBank/DDBJ whole genome shotgun (WGS) entry which is preliminary data.</text>
</comment>
<evidence type="ECO:0000256" key="2">
    <source>
        <dbReference type="ARBA" id="ARBA00022649"/>
    </source>
</evidence>
<name>A0ABX0V4R4_9HYPH</name>
<evidence type="ECO:0000259" key="9">
    <source>
        <dbReference type="Pfam" id="PF01850"/>
    </source>
</evidence>
<dbReference type="HAMAP" id="MF_00265">
    <property type="entry name" value="VapC_Nob1"/>
    <property type="match status" value="1"/>
</dbReference>
<evidence type="ECO:0000313" key="10">
    <source>
        <dbReference type="EMBL" id="NIJ60143.1"/>
    </source>
</evidence>
<dbReference type="CDD" id="cd18746">
    <property type="entry name" value="PIN_VapC4-5_FitB-like"/>
    <property type="match status" value="1"/>
</dbReference>
<dbReference type="InterPro" id="IPR002716">
    <property type="entry name" value="PIN_dom"/>
</dbReference>
<evidence type="ECO:0000256" key="3">
    <source>
        <dbReference type="ARBA" id="ARBA00022722"/>
    </source>
</evidence>
<dbReference type="SUPFAM" id="SSF88723">
    <property type="entry name" value="PIN domain-like"/>
    <property type="match status" value="1"/>
</dbReference>
<dbReference type="Gene3D" id="3.40.50.1010">
    <property type="entry name" value="5'-nuclease"/>
    <property type="match status" value="1"/>
</dbReference>
<evidence type="ECO:0000256" key="4">
    <source>
        <dbReference type="ARBA" id="ARBA00022723"/>
    </source>
</evidence>
<comment type="similarity">
    <text evidence="7 8">Belongs to the PINc/VapC protein family.</text>
</comment>
<dbReference type="EMBL" id="JAASQI010000014">
    <property type="protein sequence ID" value="NIJ60143.1"/>
    <property type="molecule type" value="Genomic_DNA"/>
</dbReference>